<reference evidence="2" key="1">
    <citation type="journal article" date="2024" name="Front. Bioeng. Biotechnol.">
        <title>Genome-scale model development and genomic sequencing of the oleaginous clade Lipomyces.</title>
        <authorList>
            <person name="Czajka J.J."/>
            <person name="Han Y."/>
            <person name="Kim J."/>
            <person name="Mondo S.J."/>
            <person name="Hofstad B.A."/>
            <person name="Robles A."/>
            <person name="Haridas S."/>
            <person name="Riley R."/>
            <person name="LaButti K."/>
            <person name="Pangilinan J."/>
            <person name="Andreopoulos W."/>
            <person name="Lipzen A."/>
            <person name="Yan J."/>
            <person name="Wang M."/>
            <person name="Ng V."/>
            <person name="Grigoriev I.V."/>
            <person name="Spatafora J.W."/>
            <person name="Magnuson J.K."/>
            <person name="Baker S.E."/>
            <person name="Pomraning K.R."/>
        </authorList>
    </citation>
    <scope>NUCLEOTIDE SEQUENCE [LARGE SCALE GENOMIC DNA]</scope>
    <source>
        <strain evidence="2">CBS 7786</strain>
    </source>
</reference>
<evidence type="ECO:0000313" key="1">
    <source>
        <dbReference type="EMBL" id="KAK9234772.1"/>
    </source>
</evidence>
<accession>A0ACC3SVH1</accession>
<keyword evidence="2" id="KW-1185">Reference proteome</keyword>
<protein>
    <submittedName>
        <fullName evidence="1">Uncharacterized protein</fullName>
    </submittedName>
</protein>
<organism evidence="1 2">
    <name type="scientific">Lipomyces kononenkoae</name>
    <name type="common">Yeast</name>
    <dbReference type="NCBI Taxonomy" id="34357"/>
    <lineage>
        <taxon>Eukaryota</taxon>
        <taxon>Fungi</taxon>
        <taxon>Dikarya</taxon>
        <taxon>Ascomycota</taxon>
        <taxon>Saccharomycotina</taxon>
        <taxon>Lipomycetes</taxon>
        <taxon>Lipomycetales</taxon>
        <taxon>Lipomycetaceae</taxon>
        <taxon>Lipomyces</taxon>
    </lineage>
</organism>
<name>A0ACC3SVH1_LIPKO</name>
<sequence length="541" mass="60342">MEKIPDFIDYLLANDIQMSPYVDICYSPSRGYHVLLSPEVKKKSIGRNTPLACIPKAAVLSASSSVLANLLPDHDQRSLAGLVLAYLTEKAMGHRSPWFRYIDMLPDREHSCLRFWQQDELEWVRATDAADILRAADEDLTEMYDTVAAPFFKAQRATITAVIGSENISWDAFTSKETFADAVSVVAARCFEIDAFIGLGLCPVADLFNHSDHEDVRFETRFEVCEWCGSDDTCEHDAHALVEAAAGEDDEADSPELGDGTVDELSGASPDGDDEDDDNENEKDTCDIVVHKRIEVSCDGSIGQRTREIFNSYGSLSSAQLLVKYGFAIRGNAHDYLSLEREMRSLYRDKGIPWHGEIAGEDRVDNDTNMEQLDGIPDIWAEVSEEDESTEHGDGKQHNNAKSDGGSGGELKIDGRGRISVHLWDRIVRYCDLTERSHSSRSYHEILGVLNSAPKSLANRVPGTCRLIIETLLVLLGRRWDRYPDGGIFSAEYDYVISEEVASRELTDRGYRKRSALIVLANEKQMLELAKVRCEKALGIA</sequence>
<proteinExistence type="predicted"/>
<dbReference type="Proteomes" id="UP001433508">
    <property type="component" value="Unassembled WGS sequence"/>
</dbReference>
<comment type="caution">
    <text evidence="1">The sequence shown here is derived from an EMBL/GenBank/DDBJ whole genome shotgun (WGS) entry which is preliminary data.</text>
</comment>
<dbReference type="EMBL" id="MU971449">
    <property type="protein sequence ID" value="KAK9234772.1"/>
    <property type="molecule type" value="Genomic_DNA"/>
</dbReference>
<gene>
    <name evidence="1" type="ORF">V1525DRAFT_32802</name>
</gene>
<evidence type="ECO:0000313" key="2">
    <source>
        <dbReference type="Proteomes" id="UP001433508"/>
    </source>
</evidence>